<feature type="compositionally biased region" description="Polar residues" evidence="3">
    <location>
        <begin position="546"/>
        <end position="565"/>
    </location>
</feature>
<feature type="region of interest" description="Disordered" evidence="3">
    <location>
        <begin position="491"/>
        <end position="565"/>
    </location>
</feature>
<dbReference type="GO" id="GO:0005634">
    <property type="term" value="C:nucleus"/>
    <property type="evidence" value="ECO:0000318"/>
    <property type="project" value="GO_Central"/>
</dbReference>
<sequence>MAIDNPKVHEDDDDDSAMYEGKNIHTSPTDGKLLCSYSQKLCKQRRLNGFAFCIRHVLEDKSCPFKQCSYMAKYNGQQCTNPIPENEDRIYCNSHLQVLGVKPKKSRKRKGDEVLSESESESLSSVEIKPQYKNVKTKLKKSDAKAEKHRKHRRHRSPQHHHRKNEKGIKHEKAIKHGKGLKAEKKKKLKGLPKSTIKESKKKLKTKSEKNVLVRRPVVQNVKKKKVKAKKRIAINVKYPSVKAMREMRRNQKKFMRNILLSVDNEYLSSSGTDEPDAGDIEYNRYWQKSCLDPYWDTDDASANDSQLDYESIRTRRKTCLRDKLRREVYQIARFTSQNTRQSKALDRYLKFLLKTTKQSPYLAARILCEKDHAKRLTKRQSVIITCCYIDDEETRCSKNALPYSKYCDLRIFSAIVISGSSNNKIDLLTILSTMQLQIGLHIDISYDKEQVLFASCTAKFPGGISCAKTTLDFLNDKPLCEEHSKKKILNNGPRSAMNQDARGIKRKLKVKEQSKKSSKMSNKLAKKSAKLSSERESPPYMLSRLSDSGSDLISQRTPTPHSFNRLSPVLPEFLSNMNIPGEFHSLDTDMLFDIASDIASGKNGEIDDVTAEEVAAVLAEVAMEGNNNNNSGARILPPDVETPTDREDSGSEDDMTSVGTSPQIADPSPLHNTQYNITHPPRNLSPEITSSSVMKLGAIDPLMSETIRPHHGIWSNTIASARGKDVSPNFIRGSSVSPGNVVHSGLNQTFSFESSVIQQSPNLNDNDNTSVCDITPSAFAPPHQMFKSTNFTSDNYSKNTLNPKHRQHSYTSPNTKNNRS</sequence>
<dbReference type="AlphaFoldDB" id="B3S8M0"/>
<dbReference type="PANTHER" id="PTHR16198:SF2">
    <property type="entry name" value="INO80 COMPLEX SUBUNIT D"/>
    <property type="match status" value="1"/>
</dbReference>
<dbReference type="STRING" id="10228.B3S8M0"/>
<feature type="compositionally biased region" description="Basic and acidic residues" evidence="3">
    <location>
        <begin position="1"/>
        <end position="10"/>
    </location>
</feature>
<dbReference type="HOGENOM" id="CLU_344649_0_0_1"/>
<feature type="region of interest" description="Disordered" evidence="3">
    <location>
        <begin position="134"/>
        <end position="191"/>
    </location>
</feature>
<keyword evidence="6" id="KW-1185">Reference proteome</keyword>
<accession>B3S8M0</accession>
<feature type="domain" description="KANL2-like probable zinc-finger" evidence="4">
    <location>
        <begin position="445"/>
        <end position="485"/>
    </location>
</feature>
<feature type="compositionally biased region" description="Basic residues" evidence="3">
    <location>
        <begin position="147"/>
        <end position="165"/>
    </location>
</feature>
<dbReference type="eggNOG" id="ENOG502QQC5">
    <property type="taxonomic scope" value="Eukaryota"/>
</dbReference>
<evidence type="ECO:0000256" key="2">
    <source>
        <dbReference type="ARBA" id="ARBA00023242"/>
    </source>
</evidence>
<dbReference type="OrthoDB" id="10038011at2759"/>
<gene>
    <name evidence="5" type="ORF">TRIADDRAFT_60586</name>
</gene>
<dbReference type="Pfam" id="PF13891">
    <property type="entry name" value="zf-C3HC3H_KANSL2"/>
    <property type="match status" value="2"/>
</dbReference>
<dbReference type="OMA" id="YNITHPP"/>
<evidence type="ECO:0000313" key="6">
    <source>
        <dbReference type="Proteomes" id="UP000009022"/>
    </source>
</evidence>
<dbReference type="CTD" id="6757767"/>
<dbReference type="GeneID" id="6757767"/>
<dbReference type="Proteomes" id="UP000009022">
    <property type="component" value="Unassembled WGS sequence"/>
</dbReference>
<keyword evidence="2" id="KW-0539">Nucleus</keyword>
<evidence type="ECO:0000256" key="3">
    <source>
        <dbReference type="SAM" id="MobiDB-lite"/>
    </source>
</evidence>
<feature type="region of interest" description="Disordered" evidence="3">
    <location>
        <begin position="1"/>
        <end position="24"/>
    </location>
</feature>
<comment type="subcellular location">
    <subcellularLocation>
        <location evidence="1">Nucleus</location>
    </subcellularLocation>
</comment>
<feature type="compositionally biased region" description="Polar residues" evidence="3">
    <location>
        <begin position="787"/>
        <end position="803"/>
    </location>
</feature>
<feature type="region of interest" description="Disordered" evidence="3">
    <location>
        <begin position="627"/>
        <end position="688"/>
    </location>
</feature>
<feature type="domain" description="KANL2-like probable zinc-finger" evidence="4">
    <location>
        <begin position="35"/>
        <end position="95"/>
    </location>
</feature>
<reference evidence="5 6" key="1">
    <citation type="journal article" date="2008" name="Nature">
        <title>The Trichoplax genome and the nature of placozoans.</title>
        <authorList>
            <person name="Srivastava M."/>
            <person name="Begovic E."/>
            <person name="Chapman J."/>
            <person name="Putnam N.H."/>
            <person name="Hellsten U."/>
            <person name="Kawashima T."/>
            <person name="Kuo A."/>
            <person name="Mitros T."/>
            <person name="Salamov A."/>
            <person name="Carpenter M.L."/>
            <person name="Signorovitch A.Y."/>
            <person name="Moreno M.A."/>
            <person name="Kamm K."/>
            <person name="Grimwood J."/>
            <person name="Schmutz J."/>
            <person name="Shapiro H."/>
            <person name="Grigoriev I.V."/>
            <person name="Buss L.W."/>
            <person name="Schierwater B."/>
            <person name="Dellaporta S.L."/>
            <person name="Rokhsar D.S."/>
        </authorList>
    </citation>
    <scope>NUCLEOTIDE SEQUENCE [LARGE SCALE GENOMIC DNA]</scope>
    <source>
        <strain evidence="5 6">Grell-BS-1999</strain>
    </source>
</reference>
<name>B3S8M0_TRIAD</name>
<dbReference type="PANTHER" id="PTHR16198">
    <property type="match status" value="1"/>
</dbReference>
<feature type="region of interest" description="Disordered" evidence="3">
    <location>
        <begin position="784"/>
        <end position="821"/>
    </location>
</feature>
<proteinExistence type="predicted"/>
<dbReference type="KEGG" id="tad:TRIADDRAFT_60586"/>
<dbReference type="RefSeq" id="XP_002116620.1">
    <property type="nucleotide sequence ID" value="XM_002116584.1"/>
</dbReference>
<evidence type="ECO:0000313" key="5">
    <source>
        <dbReference type="EMBL" id="EDV20976.1"/>
    </source>
</evidence>
<evidence type="ECO:0000259" key="4">
    <source>
        <dbReference type="Pfam" id="PF13891"/>
    </source>
</evidence>
<dbReference type="InParanoid" id="B3S8M0"/>
<evidence type="ECO:0000256" key="1">
    <source>
        <dbReference type="ARBA" id="ARBA00004123"/>
    </source>
</evidence>
<feature type="compositionally biased region" description="Basic residues" evidence="3">
    <location>
        <begin position="173"/>
        <end position="191"/>
    </location>
</feature>
<organism evidence="5 6">
    <name type="scientific">Trichoplax adhaerens</name>
    <name type="common">Trichoplax reptans</name>
    <dbReference type="NCBI Taxonomy" id="10228"/>
    <lineage>
        <taxon>Eukaryota</taxon>
        <taxon>Metazoa</taxon>
        <taxon>Placozoa</taxon>
        <taxon>Uniplacotomia</taxon>
        <taxon>Trichoplacea</taxon>
        <taxon>Trichoplacidae</taxon>
        <taxon>Trichoplax</taxon>
    </lineage>
</organism>
<feature type="compositionally biased region" description="Polar residues" evidence="3">
    <location>
        <begin position="810"/>
        <end position="821"/>
    </location>
</feature>
<dbReference type="EMBL" id="DS985256">
    <property type="protein sequence ID" value="EDV20976.1"/>
    <property type="molecule type" value="Genomic_DNA"/>
</dbReference>
<dbReference type="InterPro" id="IPR025927">
    <property type="entry name" value="Znf_KANL2-like"/>
</dbReference>
<protein>
    <recommendedName>
        <fullName evidence="4">KANL2-like probable zinc-finger domain-containing protein</fullName>
    </recommendedName>
</protein>